<dbReference type="EMBL" id="BPVZ01000056">
    <property type="protein sequence ID" value="GKV21050.1"/>
    <property type="molecule type" value="Genomic_DNA"/>
</dbReference>
<evidence type="ECO:0000256" key="1">
    <source>
        <dbReference type="SAM" id="MobiDB-lite"/>
    </source>
</evidence>
<organism evidence="2 3">
    <name type="scientific">Rubroshorea leprosula</name>
    <dbReference type="NCBI Taxonomy" id="152421"/>
    <lineage>
        <taxon>Eukaryota</taxon>
        <taxon>Viridiplantae</taxon>
        <taxon>Streptophyta</taxon>
        <taxon>Embryophyta</taxon>
        <taxon>Tracheophyta</taxon>
        <taxon>Spermatophyta</taxon>
        <taxon>Magnoliopsida</taxon>
        <taxon>eudicotyledons</taxon>
        <taxon>Gunneridae</taxon>
        <taxon>Pentapetalae</taxon>
        <taxon>rosids</taxon>
        <taxon>malvids</taxon>
        <taxon>Malvales</taxon>
        <taxon>Dipterocarpaceae</taxon>
        <taxon>Rubroshorea</taxon>
    </lineage>
</organism>
<feature type="region of interest" description="Disordered" evidence="1">
    <location>
        <begin position="1"/>
        <end position="27"/>
    </location>
</feature>
<name>A0AAV5K8G2_9ROSI</name>
<comment type="caution">
    <text evidence="2">The sequence shown here is derived from an EMBL/GenBank/DDBJ whole genome shotgun (WGS) entry which is preliminary data.</text>
</comment>
<dbReference type="Proteomes" id="UP001054252">
    <property type="component" value="Unassembled WGS sequence"/>
</dbReference>
<sequence length="261" mass="29056">MDAGDDKRKGSIPSIIIESHSNANEDRLSPEDLAWADSCLVQDVEVLESNWNSFKDALLEILDKHPESLSSSVTESDSSPGGPDVEMLPSIEEAEAVMYPARTWDNIFVDPINEETKTNMDGTPIENNTDIPSQVLQEDVVESFQGDPFLPTYSEDQRVVEAVDSGLESFPMNDIDLSTSDIFRVWDLNIAAHEEFDFVKQLKKALQEVEDQKIERTFDGVEDQIKTPTSDDSVARKDVKENSLDQIVTGIADLSLNQDSS</sequence>
<dbReference type="AlphaFoldDB" id="A0AAV5K8G2"/>
<dbReference type="PANTHER" id="PTHR36388:SF1">
    <property type="entry name" value="OS02G0469000 PROTEIN"/>
    <property type="match status" value="1"/>
</dbReference>
<evidence type="ECO:0000313" key="3">
    <source>
        <dbReference type="Proteomes" id="UP001054252"/>
    </source>
</evidence>
<evidence type="ECO:0000313" key="2">
    <source>
        <dbReference type="EMBL" id="GKV21050.1"/>
    </source>
</evidence>
<reference evidence="2 3" key="1">
    <citation type="journal article" date="2021" name="Commun. Biol.">
        <title>The genome of Shorea leprosula (Dipterocarpaceae) highlights the ecological relevance of drought in aseasonal tropical rainforests.</title>
        <authorList>
            <person name="Ng K.K.S."/>
            <person name="Kobayashi M.J."/>
            <person name="Fawcett J.A."/>
            <person name="Hatakeyama M."/>
            <person name="Paape T."/>
            <person name="Ng C.H."/>
            <person name="Ang C.C."/>
            <person name="Tnah L.H."/>
            <person name="Lee C.T."/>
            <person name="Nishiyama T."/>
            <person name="Sese J."/>
            <person name="O'Brien M.J."/>
            <person name="Copetti D."/>
            <person name="Mohd Noor M.I."/>
            <person name="Ong R.C."/>
            <person name="Putra M."/>
            <person name="Sireger I.Z."/>
            <person name="Indrioko S."/>
            <person name="Kosugi Y."/>
            <person name="Izuno A."/>
            <person name="Isagi Y."/>
            <person name="Lee S.L."/>
            <person name="Shimizu K.K."/>
        </authorList>
    </citation>
    <scope>NUCLEOTIDE SEQUENCE [LARGE SCALE GENOMIC DNA]</scope>
    <source>
        <strain evidence="2">214</strain>
    </source>
</reference>
<keyword evidence="3" id="KW-1185">Reference proteome</keyword>
<protein>
    <submittedName>
        <fullName evidence="2">Uncharacterized protein</fullName>
    </submittedName>
</protein>
<proteinExistence type="predicted"/>
<gene>
    <name evidence="2" type="ORF">SLEP1_g31076</name>
</gene>
<dbReference type="PANTHER" id="PTHR36388">
    <property type="entry name" value="OS02G0469000 PROTEIN"/>
    <property type="match status" value="1"/>
</dbReference>
<accession>A0AAV5K8G2</accession>